<gene>
    <name evidence="2" type="ORF">PV05_07984</name>
</gene>
<evidence type="ECO:0000313" key="2">
    <source>
        <dbReference type="EMBL" id="KIW52342.1"/>
    </source>
</evidence>
<dbReference type="SUPFAM" id="SSF63829">
    <property type="entry name" value="Calcium-dependent phosphotriesterase"/>
    <property type="match status" value="1"/>
</dbReference>
<dbReference type="InterPro" id="IPR052988">
    <property type="entry name" value="Oryzine_lactonohydrolase"/>
</dbReference>
<evidence type="ECO:0000259" key="1">
    <source>
        <dbReference type="Pfam" id="PF08450"/>
    </source>
</evidence>
<accession>A0A0D2CQR8</accession>
<keyword evidence="3" id="KW-1185">Reference proteome</keyword>
<feature type="domain" description="SMP-30/Gluconolactonase/LRE-like region" evidence="1">
    <location>
        <begin position="291"/>
        <end position="415"/>
    </location>
</feature>
<reference evidence="2 3" key="1">
    <citation type="submission" date="2015-01" db="EMBL/GenBank/DDBJ databases">
        <title>The Genome Sequence of Exophiala xenobiotica CBS118157.</title>
        <authorList>
            <consortium name="The Broad Institute Genomics Platform"/>
            <person name="Cuomo C."/>
            <person name="de Hoog S."/>
            <person name="Gorbushina A."/>
            <person name="Stielow B."/>
            <person name="Teixiera M."/>
            <person name="Abouelleil A."/>
            <person name="Chapman S.B."/>
            <person name="Priest M."/>
            <person name="Young S.K."/>
            <person name="Wortman J."/>
            <person name="Nusbaum C."/>
            <person name="Birren B."/>
        </authorList>
    </citation>
    <scope>NUCLEOTIDE SEQUENCE [LARGE SCALE GENOMIC DNA]</scope>
    <source>
        <strain evidence="2 3">CBS 118157</strain>
    </source>
</reference>
<sequence length="457" mass="49557">MWGRLGKPRADGALKYQTTRAWSSEGSPFNSTLEARLRKKTLLPFIKMNSRINQLLVLTSFFASTTVSRASNGTANNLIVSIPPSDTVVLPPTFSSNYSLSFVDTVLPPSSSVNSLLAHADNATFISYSQAFLNILGSSPSVRRIAGPLEAEFAYEAGVYVPELNSVWFTGSDPTETSLTSFQSPRIVLNINLTSHEVSVPNLTEPVLVANGGTYHNDMVYICHWGNYTYAGGILAIDPRTGKTTTVINSYFGLRLNGPDDVAWTSGPNNESDAVMFFSDVDYSAQLNFTGPAQLPNAIWRFDPTLNSLQPVISRAEINSPNGIAVSPDGKRLYVTDSPVSNLQGHGPGNTTGSAAVFVWDLDETTTPVNKRMFSLARTGVPDGIKVDRKGRVWTAETEGIVCRDANGRVLGLINAKMLDQTDVPIANFALAGNRIVVLAVDQIWEVTVKEELSWQG</sequence>
<evidence type="ECO:0000313" key="3">
    <source>
        <dbReference type="Proteomes" id="UP000054342"/>
    </source>
</evidence>
<dbReference type="Pfam" id="PF08450">
    <property type="entry name" value="SGL"/>
    <property type="match status" value="1"/>
</dbReference>
<dbReference type="PANTHER" id="PTHR47064:SF2">
    <property type="entry name" value="SMP-30_GLUCONOLACTONASE_LRE-LIKE REGION DOMAIN-CONTAINING PROTEIN-RELATED"/>
    <property type="match status" value="1"/>
</dbReference>
<protein>
    <recommendedName>
        <fullName evidence="1">SMP-30/Gluconolactonase/LRE-like region domain-containing protein</fullName>
    </recommendedName>
</protein>
<dbReference type="Gene3D" id="2.120.10.30">
    <property type="entry name" value="TolB, C-terminal domain"/>
    <property type="match status" value="1"/>
</dbReference>
<dbReference type="HOGENOM" id="CLU_670909_0_0_1"/>
<organism evidence="2 3">
    <name type="scientific">Exophiala xenobiotica</name>
    <dbReference type="NCBI Taxonomy" id="348802"/>
    <lineage>
        <taxon>Eukaryota</taxon>
        <taxon>Fungi</taxon>
        <taxon>Dikarya</taxon>
        <taxon>Ascomycota</taxon>
        <taxon>Pezizomycotina</taxon>
        <taxon>Eurotiomycetes</taxon>
        <taxon>Chaetothyriomycetidae</taxon>
        <taxon>Chaetothyriales</taxon>
        <taxon>Herpotrichiellaceae</taxon>
        <taxon>Exophiala</taxon>
    </lineage>
</organism>
<proteinExistence type="predicted"/>
<dbReference type="PANTHER" id="PTHR47064">
    <property type="entry name" value="PUTATIVE (AFU_ORTHOLOGUE AFUA_1G08990)-RELATED"/>
    <property type="match status" value="1"/>
</dbReference>
<dbReference type="OrthoDB" id="423498at2759"/>
<dbReference type="InterPro" id="IPR011042">
    <property type="entry name" value="6-blade_b-propeller_TolB-like"/>
</dbReference>
<dbReference type="InterPro" id="IPR013658">
    <property type="entry name" value="SGL"/>
</dbReference>
<dbReference type="GeneID" id="25329892"/>
<dbReference type="Proteomes" id="UP000054342">
    <property type="component" value="Unassembled WGS sequence"/>
</dbReference>
<dbReference type="EMBL" id="KN847321">
    <property type="protein sequence ID" value="KIW52342.1"/>
    <property type="molecule type" value="Genomic_DNA"/>
</dbReference>
<dbReference type="RefSeq" id="XP_013312926.1">
    <property type="nucleotide sequence ID" value="XM_013457472.1"/>
</dbReference>
<dbReference type="STRING" id="348802.A0A0D2CQR8"/>
<name>A0A0D2CQR8_9EURO</name>
<dbReference type="AlphaFoldDB" id="A0A0D2CQR8"/>